<keyword evidence="2" id="KW-1185">Reference proteome</keyword>
<comment type="caution">
    <text evidence="1">The sequence shown here is derived from an EMBL/GenBank/DDBJ whole genome shotgun (WGS) entry which is preliminary data.</text>
</comment>
<dbReference type="OrthoDB" id="5151521at2759"/>
<name>A0A9P9DII3_9HYPO</name>
<organism evidence="1 2">
    <name type="scientific">Dactylonectria macrodidyma</name>
    <dbReference type="NCBI Taxonomy" id="307937"/>
    <lineage>
        <taxon>Eukaryota</taxon>
        <taxon>Fungi</taxon>
        <taxon>Dikarya</taxon>
        <taxon>Ascomycota</taxon>
        <taxon>Pezizomycotina</taxon>
        <taxon>Sordariomycetes</taxon>
        <taxon>Hypocreomycetidae</taxon>
        <taxon>Hypocreales</taxon>
        <taxon>Nectriaceae</taxon>
        <taxon>Dactylonectria</taxon>
    </lineage>
</organism>
<accession>A0A9P9DII3</accession>
<reference evidence="1" key="1">
    <citation type="journal article" date="2021" name="Nat. Commun.">
        <title>Genetic determinants of endophytism in the Arabidopsis root mycobiome.</title>
        <authorList>
            <person name="Mesny F."/>
            <person name="Miyauchi S."/>
            <person name="Thiergart T."/>
            <person name="Pickel B."/>
            <person name="Atanasova L."/>
            <person name="Karlsson M."/>
            <person name="Huettel B."/>
            <person name="Barry K.W."/>
            <person name="Haridas S."/>
            <person name="Chen C."/>
            <person name="Bauer D."/>
            <person name="Andreopoulos W."/>
            <person name="Pangilinan J."/>
            <person name="LaButti K."/>
            <person name="Riley R."/>
            <person name="Lipzen A."/>
            <person name="Clum A."/>
            <person name="Drula E."/>
            <person name="Henrissat B."/>
            <person name="Kohler A."/>
            <person name="Grigoriev I.V."/>
            <person name="Martin F.M."/>
            <person name="Hacquard S."/>
        </authorList>
    </citation>
    <scope>NUCLEOTIDE SEQUENCE</scope>
    <source>
        <strain evidence="1">MPI-CAGE-AT-0147</strain>
    </source>
</reference>
<proteinExistence type="predicted"/>
<evidence type="ECO:0000313" key="2">
    <source>
        <dbReference type="Proteomes" id="UP000738349"/>
    </source>
</evidence>
<dbReference type="Proteomes" id="UP000738349">
    <property type="component" value="Unassembled WGS sequence"/>
</dbReference>
<evidence type="ECO:0000313" key="1">
    <source>
        <dbReference type="EMBL" id="KAH7119276.1"/>
    </source>
</evidence>
<dbReference type="AlphaFoldDB" id="A0A9P9DII3"/>
<dbReference type="EMBL" id="JAGMUV010000026">
    <property type="protein sequence ID" value="KAH7119276.1"/>
    <property type="molecule type" value="Genomic_DNA"/>
</dbReference>
<protein>
    <submittedName>
        <fullName evidence="1">Uncharacterized protein</fullName>
    </submittedName>
</protein>
<feature type="non-terminal residue" evidence="1">
    <location>
        <position position="219"/>
    </location>
</feature>
<gene>
    <name evidence="1" type="ORF">EDB81DRAFT_667416</name>
</gene>
<sequence>MELPQSQSSVPFRVWTAPTNSSLLSLCAQEVFGSFIASILDIVDDVGSIDIQETRDFRLESSFVSEIVKLFTERQLGSREDALLCVLPPMIPRLGLPSTESAVAAARRNANQHRRRDAWKQAEAVLRWALRICTEAQPSHAGADRPILAREHTERAAISLGELYRSALQGNDSTKEFGLDGIKWLSKQEPGRNPQLPVAVREIIDRYSDIAKGVDAHGN</sequence>